<protein>
    <submittedName>
        <fullName evidence="3">Phosphoenolpyruvate synthase</fullName>
    </submittedName>
</protein>
<dbReference type="Gene3D" id="3.30.470.20">
    <property type="entry name" value="ATP-grasp fold, B domain"/>
    <property type="match status" value="1"/>
</dbReference>
<sequence>MLYTRDLSTLDRDDLDQAGGKGANLGELVAAGLPVPDGFVLTTAAYTEFVTSNGLQPRIEELVAAGDPEAAADAIARMFREGELSSALQTSLRGAYARLGADVAVAVRSSATAEDLAEASFAGQQETFLNVRTDSALLQAVRDCWASLWSPRAIAYRAAHRVTGELALAVVVQRLVEARSAGVMFTANPTTGRTDETVISAAWGLGESVVSGSVSTDDLVLRAGRVIERRIASKQTRTVPAAAGVRTEVTPAAQRDAAVLDDGAAGALAALGRRAAEHFGTPQDLEWVIDTDGTPWLVQSRPITALPEETGDAPTEWPAPARHDVFMRASITEQLPNPLSTLFADLAEKLVVPGMIGTINDFFGPQKFFTAKDISFVTINGFGYYGYGNSLFLKALPVLPLAGRLIFSQLGRQRWEQVFQPRYAEVVRRRRTQDPAGLTAAALLAGIEELVGAGFAYYTSVQTIIPEAVTSELLFTGFYDRVVKRPGDPRAEDFLLGLDSAPLRADQSVYELARWAAERPALAAALGRTEVELGDAAPAGVDEAEWAEFRRLFDAHLDRFGHAVYNLDLLNPVAADNPAPVLDALRFYLSGTDASPVQRRNRLATNRKAAIDQVLGRLRGTRRALFQRLLQNANEMGPVREDSLADIGLGWPTARAYAAELGGRLVRAGVLEEADDVHWLRLAELERAAAELDAGRTPRPAQQEVAERRREWRGRRRVTPPAIVPDRSLWHVWDNFMPSVMGDQSGAVLRGTGASGGRVTGTARVVHGPEDFSGMQPGEILVAAITTPAWTPLFALAAGVVTDIGGPLSHSSIVAREYAIPAVLGTTVATARIRTGDRLALDGEAGTVTLLDEQQPESAPVQRKRGTVRKVALAAGAATALLIGIRSLRSSSS</sequence>
<name>A0A255GK90_9ACTN</name>
<comment type="caution">
    <text evidence="3">The sequence shown here is derived from an EMBL/GenBank/DDBJ whole genome shotgun (WGS) entry which is preliminary data.</text>
</comment>
<keyword evidence="4" id="KW-1185">Reference proteome</keyword>
<accession>A0A255GK90</accession>
<dbReference type="Pfam" id="PF00391">
    <property type="entry name" value="PEP-utilizers"/>
    <property type="match status" value="1"/>
</dbReference>
<dbReference type="InterPro" id="IPR036637">
    <property type="entry name" value="Phosphohistidine_dom_sf"/>
</dbReference>
<feature type="domain" description="PEP-utilising enzyme mobile" evidence="1">
    <location>
        <begin position="776"/>
        <end position="846"/>
    </location>
</feature>
<organism evidence="3 4">
    <name type="scientific">Enemella evansiae</name>
    <dbReference type="NCBI Taxonomy" id="2016499"/>
    <lineage>
        <taxon>Bacteria</taxon>
        <taxon>Bacillati</taxon>
        <taxon>Actinomycetota</taxon>
        <taxon>Actinomycetes</taxon>
        <taxon>Propionibacteriales</taxon>
        <taxon>Propionibacteriaceae</taxon>
        <taxon>Enemella</taxon>
    </lineage>
</organism>
<dbReference type="InterPro" id="IPR008279">
    <property type="entry name" value="PEP-util_enz_mobile_dom"/>
</dbReference>
<dbReference type="Gene3D" id="3.30.1490.20">
    <property type="entry name" value="ATP-grasp fold, A domain"/>
    <property type="match status" value="1"/>
</dbReference>
<dbReference type="PANTHER" id="PTHR43615">
    <property type="entry name" value="PHOSPHOENOLPYRUVATE SYNTHASE-RELATED"/>
    <property type="match status" value="1"/>
</dbReference>
<dbReference type="GO" id="GO:0005524">
    <property type="term" value="F:ATP binding"/>
    <property type="evidence" value="ECO:0007669"/>
    <property type="project" value="InterPro"/>
</dbReference>
<dbReference type="SUPFAM" id="SSF56059">
    <property type="entry name" value="Glutathione synthetase ATP-binding domain-like"/>
    <property type="match status" value="1"/>
</dbReference>
<dbReference type="EMBL" id="NMVO01000013">
    <property type="protein sequence ID" value="OYO13384.1"/>
    <property type="molecule type" value="Genomic_DNA"/>
</dbReference>
<evidence type="ECO:0000259" key="1">
    <source>
        <dbReference type="Pfam" id="PF00391"/>
    </source>
</evidence>
<dbReference type="Gene3D" id="3.50.30.10">
    <property type="entry name" value="Phosphohistidine domain"/>
    <property type="match status" value="1"/>
</dbReference>
<dbReference type="InterPro" id="IPR002192">
    <property type="entry name" value="PPDK_AMP/ATP-bd"/>
</dbReference>
<dbReference type="OrthoDB" id="9765468at2"/>
<dbReference type="InterPro" id="IPR051549">
    <property type="entry name" value="PEP_Utilizing_Enz"/>
</dbReference>
<evidence type="ECO:0000259" key="2">
    <source>
        <dbReference type="Pfam" id="PF01326"/>
    </source>
</evidence>
<keyword evidence="3" id="KW-0670">Pyruvate</keyword>
<feature type="domain" description="Pyruvate phosphate dikinase AMP/ATP-binding" evidence="2">
    <location>
        <begin position="16"/>
        <end position="313"/>
    </location>
</feature>
<reference evidence="3 4" key="1">
    <citation type="submission" date="2017-07" db="EMBL/GenBank/DDBJ databases">
        <title>Draft whole genome sequences of clinical Proprionibacteriaceae strains.</title>
        <authorList>
            <person name="Bernier A.-M."/>
            <person name="Bernard K."/>
            <person name="Domingo M.-C."/>
        </authorList>
    </citation>
    <scope>NUCLEOTIDE SEQUENCE [LARGE SCALE GENOMIC DNA]</scope>
    <source>
        <strain evidence="3 4">NML 030167</strain>
    </source>
</reference>
<evidence type="ECO:0000313" key="3">
    <source>
        <dbReference type="EMBL" id="OYO13384.1"/>
    </source>
</evidence>
<dbReference type="Proteomes" id="UP000215896">
    <property type="component" value="Unassembled WGS sequence"/>
</dbReference>
<dbReference type="SUPFAM" id="SSF52009">
    <property type="entry name" value="Phosphohistidine domain"/>
    <property type="match status" value="1"/>
</dbReference>
<dbReference type="AlphaFoldDB" id="A0A255GK90"/>
<dbReference type="GO" id="GO:0016301">
    <property type="term" value="F:kinase activity"/>
    <property type="evidence" value="ECO:0007669"/>
    <property type="project" value="InterPro"/>
</dbReference>
<proteinExistence type="predicted"/>
<dbReference type="Pfam" id="PF01326">
    <property type="entry name" value="PPDK_N"/>
    <property type="match status" value="1"/>
</dbReference>
<dbReference type="InterPro" id="IPR013815">
    <property type="entry name" value="ATP_grasp_subdomain_1"/>
</dbReference>
<evidence type="ECO:0000313" key="4">
    <source>
        <dbReference type="Proteomes" id="UP000215896"/>
    </source>
</evidence>
<gene>
    <name evidence="3" type="ORF">CGZ94_10395</name>
</gene>
<dbReference type="RefSeq" id="WP_094405582.1">
    <property type="nucleotide sequence ID" value="NZ_NMVO01000013.1"/>
</dbReference>
<dbReference type="PANTHER" id="PTHR43615:SF1">
    <property type="entry name" value="PPDK_N DOMAIN-CONTAINING PROTEIN"/>
    <property type="match status" value="1"/>
</dbReference>